<dbReference type="InterPro" id="IPR011990">
    <property type="entry name" value="TPR-like_helical_dom_sf"/>
</dbReference>
<dbReference type="Proteomes" id="UP000316726">
    <property type="component" value="Chromosome 4"/>
</dbReference>
<dbReference type="AlphaFoldDB" id="A0A5B8MIY5"/>
<evidence type="ECO:0000313" key="1">
    <source>
        <dbReference type="EMBL" id="QDZ20377.1"/>
    </source>
</evidence>
<protein>
    <submittedName>
        <fullName evidence="1">Uncharacterized protein</fullName>
    </submittedName>
</protein>
<proteinExistence type="predicted"/>
<gene>
    <name evidence="1" type="ORF">A3770_04p28950</name>
</gene>
<dbReference type="SUPFAM" id="SSF48452">
    <property type="entry name" value="TPR-like"/>
    <property type="match status" value="1"/>
</dbReference>
<keyword evidence="2" id="KW-1185">Reference proteome</keyword>
<organism evidence="1 2">
    <name type="scientific">Chloropicon primus</name>
    <dbReference type="NCBI Taxonomy" id="1764295"/>
    <lineage>
        <taxon>Eukaryota</taxon>
        <taxon>Viridiplantae</taxon>
        <taxon>Chlorophyta</taxon>
        <taxon>Chloropicophyceae</taxon>
        <taxon>Chloropicales</taxon>
        <taxon>Chloropicaceae</taxon>
        <taxon>Chloropicon</taxon>
    </lineage>
</organism>
<name>A0A5B8MIY5_9CHLO</name>
<dbReference type="OrthoDB" id="204058at2759"/>
<sequence>MESPSPLRGLVRRGAKGTQEVVLEKKMRTRAGSAPLWMGRVPRQGRACPCAALASRREAIVRTSSLCLFTAATVLFGGAGSSRRARAAATYKEDDLEELNKLFAEAMKLSDGEFDPADEAWSKIIEFSPDTSASWSNRGTFRLQRGKFREASTDLARSVELEGGPEKADGYLLNNWGNALGACGDWDGALVAYKQAAAAGEAAADSDMTEIAEANHALGLLQCSSDEESLAEIRGLLRKDPSFLDMKAAEVAALWATGNKGAAEEAWNSLQNSDKDSGLYSKRFAIARVQGRWPPRPTAALSAFITVQNKGNAVDYDGTVKTYEFK</sequence>
<dbReference type="STRING" id="1764295.A0A5B8MIY5"/>
<reference evidence="1 2" key="1">
    <citation type="submission" date="2018-07" db="EMBL/GenBank/DDBJ databases">
        <title>The complete nuclear genome of the prasinophyte Chloropicon primus (CCMP1205).</title>
        <authorList>
            <person name="Pombert J.-F."/>
            <person name="Otis C."/>
            <person name="Turmel M."/>
            <person name="Lemieux C."/>
        </authorList>
    </citation>
    <scope>NUCLEOTIDE SEQUENCE [LARGE SCALE GENOMIC DNA]</scope>
    <source>
        <strain evidence="1 2">CCMP1205</strain>
    </source>
</reference>
<accession>A0A5B8MIY5</accession>
<dbReference type="EMBL" id="CP031037">
    <property type="protein sequence ID" value="QDZ20377.1"/>
    <property type="molecule type" value="Genomic_DNA"/>
</dbReference>
<evidence type="ECO:0000313" key="2">
    <source>
        <dbReference type="Proteomes" id="UP000316726"/>
    </source>
</evidence>
<dbReference type="Gene3D" id="1.25.40.10">
    <property type="entry name" value="Tetratricopeptide repeat domain"/>
    <property type="match status" value="1"/>
</dbReference>